<gene>
    <name evidence="2" type="ORF">MONBRDRAFT_5542</name>
</gene>
<evidence type="ECO:0000313" key="2">
    <source>
        <dbReference type="EMBL" id="EDQ91653.1"/>
    </source>
</evidence>
<dbReference type="Proteomes" id="UP000001357">
    <property type="component" value="Unassembled WGS sequence"/>
</dbReference>
<reference evidence="2 3" key="1">
    <citation type="journal article" date="2008" name="Nature">
        <title>The genome of the choanoflagellate Monosiga brevicollis and the origin of metazoans.</title>
        <authorList>
            <consortium name="JGI Sequencing"/>
            <person name="King N."/>
            <person name="Westbrook M.J."/>
            <person name="Young S.L."/>
            <person name="Kuo A."/>
            <person name="Abedin M."/>
            <person name="Chapman J."/>
            <person name="Fairclough S."/>
            <person name="Hellsten U."/>
            <person name="Isogai Y."/>
            <person name="Letunic I."/>
            <person name="Marr M."/>
            <person name="Pincus D."/>
            <person name="Putnam N."/>
            <person name="Rokas A."/>
            <person name="Wright K.J."/>
            <person name="Zuzow R."/>
            <person name="Dirks W."/>
            <person name="Good M."/>
            <person name="Goodstein D."/>
            <person name="Lemons D."/>
            <person name="Li W."/>
            <person name="Lyons J.B."/>
            <person name="Morris A."/>
            <person name="Nichols S."/>
            <person name="Richter D.J."/>
            <person name="Salamov A."/>
            <person name="Bork P."/>
            <person name="Lim W.A."/>
            <person name="Manning G."/>
            <person name="Miller W.T."/>
            <person name="McGinnis W."/>
            <person name="Shapiro H."/>
            <person name="Tjian R."/>
            <person name="Grigoriev I.V."/>
            <person name="Rokhsar D."/>
        </authorList>
    </citation>
    <scope>NUCLEOTIDE SEQUENCE [LARGE SCALE GENOMIC DNA]</scope>
    <source>
        <strain evidence="3">MX1 / ATCC 50154</strain>
    </source>
</reference>
<keyword evidence="3" id="KW-1185">Reference proteome</keyword>
<accession>A9URR9</accession>
<evidence type="ECO:0000313" key="3">
    <source>
        <dbReference type="Proteomes" id="UP000001357"/>
    </source>
</evidence>
<name>A9URR9_MONBE</name>
<evidence type="ECO:0000256" key="1">
    <source>
        <dbReference type="SAM" id="MobiDB-lite"/>
    </source>
</evidence>
<dbReference type="InParanoid" id="A9URR9"/>
<dbReference type="KEGG" id="mbr:MONBRDRAFT_5542"/>
<dbReference type="AlphaFoldDB" id="A9URR9"/>
<dbReference type="GeneID" id="5888712"/>
<feature type="region of interest" description="Disordered" evidence="1">
    <location>
        <begin position="69"/>
        <end position="91"/>
    </location>
</feature>
<sequence>MAESLFSSPTGSPRRPTSHAHAISAQPPKSVGSPLSAETRRHDDADELVNTSSSEEVFYTPRAELFTTHSAGKSARSMRHRSSHSPSINSNSYSLVSPTSFLLRGPRLLASSGHTNHFMPPHDLAFPATYDLSPRNIRSELEHRDIIKTI</sequence>
<dbReference type="EMBL" id="CH991544">
    <property type="protein sequence ID" value="EDQ91653.1"/>
    <property type="molecule type" value="Genomic_DNA"/>
</dbReference>
<organism evidence="2 3">
    <name type="scientific">Monosiga brevicollis</name>
    <name type="common">Choanoflagellate</name>
    <dbReference type="NCBI Taxonomy" id="81824"/>
    <lineage>
        <taxon>Eukaryota</taxon>
        <taxon>Choanoflagellata</taxon>
        <taxon>Craspedida</taxon>
        <taxon>Salpingoecidae</taxon>
        <taxon>Monosiga</taxon>
    </lineage>
</organism>
<dbReference type="RefSeq" id="XP_001742939.1">
    <property type="nucleotide sequence ID" value="XM_001742887.1"/>
</dbReference>
<feature type="region of interest" description="Disordered" evidence="1">
    <location>
        <begin position="1"/>
        <end position="55"/>
    </location>
</feature>
<protein>
    <submittedName>
        <fullName evidence="2">Uncharacterized protein</fullName>
    </submittedName>
</protein>
<proteinExistence type="predicted"/>